<dbReference type="SUPFAM" id="SSF46894">
    <property type="entry name" value="C-terminal effector domain of the bipartite response regulators"/>
    <property type="match status" value="1"/>
</dbReference>
<dbReference type="STRING" id="1450648.CLORY_15480"/>
<dbReference type="SMART" id="SM00448">
    <property type="entry name" value="REC"/>
    <property type="match status" value="1"/>
</dbReference>
<proteinExistence type="predicted"/>
<evidence type="ECO:0000259" key="9">
    <source>
        <dbReference type="PROSITE" id="PS50110"/>
    </source>
</evidence>
<evidence type="ECO:0000256" key="6">
    <source>
        <dbReference type="ARBA" id="ARBA00024867"/>
    </source>
</evidence>
<reference evidence="10 11" key="1">
    <citation type="submission" date="2017-03" db="EMBL/GenBank/DDBJ databases">
        <title>Genome sequence of Clostridium oryzae DSM 28571.</title>
        <authorList>
            <person name="Poehlein A."/>
            <person name="Daniel R."/>
        </authorList>
    </citation>
    <scope>NUCLEOTIDE SEQUENCE [LARGE SCALE GENOMIC DNA]</scope>
    <source>
        <strain evidence="10 11">DSM 28571</strain>
    </source>
</reference>
<gene>
    <name evidence="10" type="primary">nreC</name>
    <name evidence="10" type="ORF">CLORY_15480</name>
</gene>
<keyword evidence="4" id="KW-0238">DNA-binding</keyword>
<dbReference type="InterPro" id="IPR011006">
    <property type="entry name" value="CheY-like_superfamily"/>
</dbReference>
<evidence type="ECO:0000256" key="4">
    <source>
        <dbReference type="ARBA" id="ARBA00023125"/>
    </source>
</evidence>
<evidence type="ECO:0000256" key="2">
    <source>
        <dbReference type="ARBA" id="ARBA00022553"/>
    </source>
</evidence>
<evidence type="ECO:0000256" key="7">
    <source>
        <dbReference type="PROSITE-ProRule" id="PRU00169"/>
    </source>
</evidence>
<dbReference type="SMART" id="SM00421">
    <property type="entry name" value="HTH_LUXR"/>
    <property type="match status" value="1"/>
</dbReference>
<feature type="domain" description="Response regulatory" evidence="9">
    <location>
        <begin position="4"/>
        <end position="120"/>
    </location>
</feature>
<dbReference type="PANTHER" id="PTHR43214:SF40">
    <property type="entry name" value="TRANSCRIPTIONAL REGULATORY PROTEIN LNRK"/>
    <property type="match status" value="1"/>
</dbReference>
<evidence type="ECO:0000256" key="3">
    <source>
        <dbReference type="ARBA" id="ARBA00023015"/>
    </source>
</evidence>
<dbReference type="AlphaFoldDB" id="A0A1V4ISZ4"/>
<dbReference type="InterPro" id="IPR016032">
    <property type="entry name" value="Sig_transdc_resp-reg_C-effctor"/>
</dbReference>
<organism evidence="10 11">
    <name type="scientific">Clostridium oryzae</name>
    <dbReference type="NCBI Taxonomy" id="1450648"/>
    <lineage>
        <taxon>Bacteria</taxon>
        <taxon>Bacillati</taxon>
        <taxon>Bacillota</taxon>
        <taxon>Clostridia</taxon>
        <taxon>Eubacteriales</taxon>
        <taxon>Clostridiaceae</taxon>
        <taxon>Clostridium</taxon>
    </lineage>
</organism>
<dbReference type="GO" id="GO:0003677">
    <property type="term" value="F:DNA binding"/>
    <property type="evidence" value="ECO:0007669"/>
    <property type="project" value="UniProtKB-KW"/>
</dbReference>
<evidence type="ECO:0000259" key="8">
    <source>
        <dbReference type="PROSITE" id="PS50043"/>
    </source>
</evidence>
<comment type="caution">
    <text evidence="10">The sequence shown here is derived from an EMBL/GenBank/DDBJ whole genome shotgun (WGS) entry which is preliminary data.</text>
</comment>
<dbReference type="CDD" id="cd06170">
    <property type="entry name" value="LuxR_C_like"/>
    <property type="match status" value="1"/>
</dbReference>
<dbReference type="Pfam" id="PF00196">
    <property type="entry name" value="GerE"/>
    <property type="match status" value="1"/>
</dbReference>
<dbReference type="PROSITE" id="PS50110">
    <property type="entry name" value="RESPONSE_REGULATORY"/>
    <property type="match status" value="1"/>
</dbReference>
<keyword evidence="3" id="KW-0805">Transcription regulation</keyword>
<keyword evidence="2 7" id="KW-0597">Phosphoprotein</keyword>
<keyword evidence="5" id="KW-0804">Transcription</keyword>
<sequence length="214" mass="24304">MLIKVMIADDQVIVREGIKKILSLDDDIEVVCEAANGYEVLNNLRKHIIDVILMDVRMPEMDGIKTSSIVKKQYPNMKIIILTTFNEDEYLFSGIKNGISGYLLKDSEIDFIIKSIKESYNDNMVFAPQVTPKLINALNSKNDDDKLDTSKLNSLTEREQEIVQLIVQGKSNLEISHELFISEGTVKNSISKILKKLSLQRRTQLSALFLNGHF</sequence>
<feature type="modified residue" description="4-aspartylphosphate" evidence="7">
    <location>
        <position position="55"/>
    </location>
</feature>
<dbReference type="InterPro" id="IPR001789">
    <property type="entry name" value="Sig_transdc_resp-reg_receiver"/>
</dbReference>
<name>A0A1V4ISZ4_9CLOT</name>
<evidence type="ECO:0000256" key="5">
    <source>
        <dbReference type="ARBA" id="ARBA00023163"/>
    </source>
</evidence>
<evidence type="ECO:0000256" key="1">
    <source>
        <dbReference type="ARBA" id="ARBA00018672"/>
    </source>
</evidence>
<evidence type="ECO:0000313" key="10">
    <source>
        <dbReference type="EMBL" id="OPJ62924.1"/>
    </source>
</evidence>
<dbReference type="PANTHER" id="PTHR43214">
    <property type="entry name" value="TWO-COMPONENT RESPONSE REGULATOR"/>
    <property type="match status" value="1"/>
</dbReference>
<dbReference type="Pfam" id="PF00072">
    <property type="entry name" value="Response_reg"/>
    <property type="match status" value="1"/>
</dbReference>
<evidence type="ECO:0000313" key="11">
    <source>
        <dbReference type="Proteomes" id="UP000190080"/>
    </source>
</evidence>
<protein>
    <recommendedName>
        <fullName evidence="1">Stage 0 sporulation protein A homolog</fullName>
    </recommendedName>
</protein>
<comment type="function">
    <text evidence="6">May play the central regulatory role in sporulation. It may be an element of the effector pathway responsible for the activation of sporulation genes in response to nutritional stress. Spo0A may act in concert with spo0H (a sigma factor) to control the expression of some genes that are critical to the sporulation process.</text>
</comment>
<feature type="domain" description="HTH luxR-type" evidence="8">
    <location>
        <begin position="148"/>
        <end position="213"/>
    </location>
</feature>
<accession>A0A1V4ISZ4</accession>
<keyword evidence="11" id="KW-1185">Reference proteome</keyword>
<dbReference type="SUPFAM" id="SSF52172">
    <property type="entry name" value="CheY-like"/>
    <property type="match status" value="1"/>
</dbReference>
<dbReference type="PROSITE" id="PS50043">
    <property type="entry name" value="HTH_LUXR_2"/>
    <property type="match status" value="1"/>
</dbReference>
<dbReference type="InterPro" id="IPR058245">
    <property type="entry name" value="NreC/VraR/RcsB-like_REC"/>
</dbReference>
<dbReference type="Gene3D" id="3.40.50.2300">
    <property type="match status" value="1"/>
</dbReference>
<dbReference type="PRINTS" id="PR00038">
    <property type="entry name" value="HTHLUXR"/>
</dbReference>
<dbReference type="Proteomes" id="UP000190080">
    <property type="component" value="Unassembled WGS sequence"/>
</dbReference>
<dbReference type="GO" id="GO:0000160">
    <property type="term" value="P:phosphorelay signal transduction system"/>
    <property type="evidence" value="ECO:0007669"/>
    <property type="project" value="InterPro"/>
</dbReference>
<dbReference type="InterPro" id="IPR039420">
    <property type="entry name" value="WalR-like"/>
</dbReference>
<dbReference type="EMBL" id="MZGV01000012">
    <property type="protein sequence ID" value="OPJ62924.1"/>
    <property type="molecule type" value="Genomic_DNA"/>
</dbReference>
<dbReference type="GO" id="GO:0006355">
    <property type="term" value="P:regulation of DNA-templated transcription"/>
    <property type="evidence" value="ECO:0007669"/>
    <property type="project" value="InterPro"/>
</dbReference>
<dbReference type="CDD" id="cd17535">
    <property type="entry name" value="REC_NarL-like"/>
    <property type="match status" value="1"/>
</dbReference>
<dbReference type="InterPro" id="IPR000792">
    <property type="entry name" value="Tscrpt_reg_LuxR_C"/>
</dbReference>